<feature type="transmembrane region" description="Helical" evidence="2">
    <location>
        <begin position="142"/>
        <end position="162"/>
    </location>
</feature>
<dbReference type="SUPFAM" id="SSF103481">
    <property type="entry name" value="Multidrug resistance efflux transporter EmrE"/>
    <property type="match status" value="2"/>
</dbReference>
<feature type="transmembrane region" description="Helical" evidence="2">
    <location>
        <begin position="28"/>
        <end position="47"/>
    </location>
</feature>
<dbReference type="Pfam" id="PF00892">
    <property type="entry name" value="EamA"/>
    <property type="match status" value="2"/>
</dbReference>
<dbReference type="InterPro" id="IPR000620">
    <property type="entry name" value="EamA_dom"/>
</dbReference>
<evidence type="ECO:0000256" key="1">
    <source>
        <dbReference type="ARBA" id="ARBA00007362"/>
    </source>
</evidence>
<dbReference type="Proteomes" id="UP000287872">
    <property type="component" value="Unassembled WGS sequence"/>
</dbReference>
<accession>A0A401UPJ1</accession>
<keyword evidence="2" id="KW-1133">Transmembrane helix</keyword>
<dbReference type="RefSeq" id="WP_207669482.1">
    <property type="nucleotide sequence ID" value="NZ_BHYK01000018.1"/>
</dbReference>
<dbReference type="EMBL" id="BHYK01000018">
    <property type="protein sequence ID" value="GCD11463.1"/>
    <property type="molecule type" value="Genomic_DNA"/>
</dbReference>
<keyword evidence="2" id="KW-0812">Transmembrane</keyword>
<evidence type="ECO:0000313" key="4">
    <source>
        <dbReference type="EMBL" id="GCD11463.1"/>
    </source>
</evidence>
<feature type="transmembrane region" description="Helical" evidence="2">
    <location>
        <begin position="204"/>
        <end position="226"/>
    </location>
</feature>
<keyword evidence="2" id="KW-0472">Membrane</keyword>
<keyword evidence="5" id="KW-1185">Reference proteome</keyword>
<reference evidence="4 5" key="1">
    <citation type="submission" date="2018-11" db="EMBL/GenBank/DDBJ databases">
        <title>Genome sequencing and assembly of Clostridium tagluense strain A121.</title>
        <authorList>
            <person name="Murakami T."/>
            <person name="Segawa T."/>
            <person name="Shcherbakova V.A."/>
            <person name="Mori H."/>
            <person name="Yoshimura Y."/>
        </authorList>
    </citation>
    <scope>NUCLEOTIDE SEQUENCE [LARGE SCALE GENOMIC DNA]</scope>
    <source>
        <strain evidence="4 5">A121</strain>
    </source>
</reference>
<sequence>MIALAGSLWGTVGLFGKVLFSYGFDPKLVVFCRLFVGFLIMFIFILFKDKKLLKFDKRGLKYTALIGFFSQALFNLLYFETIKRTTIATAVILLYTAPIFLIIMGRIFYKELLSTIKISALVLCMIGCFLTVTGGALDTLNINSLGVLMGIGAGLTYALVTIISKAIIDDYHPLTIILYSFLFGWIFLVPFSNPVNLLYVKYSLPVVASIIGLGLIPTVLAYILYITGLSYGVEASKAGIICSMEIVVSVIISYLFFEEVILGVKLLGIVMALGSIFIIKFDKHVILPNEKQGNIDEKSNYIVDCLDDLMDPPEII</sequence>
<feature type="transmembrane region" description="Helical" evidence="2">
    <location>
        <begin position="238"/>
        <end position="257"/>
    </location>
</feature>
<dbReference type="PANTHER" id="PTHR22911:SF79">
    <property type="entry name" value="MOBA-LIKE NTP TRANSFERASE DOMAIN-CONTAINING PROTEIN"/>
    <property type="match status" value="1"/>
</dbReference>
<comment type="similarity">
    <text evidence="1">Belongs to the EamA transporter family.</text>
</comment>
<evidence type="ECO:0000256" key="2">
    <source>
        <dbReference type="SAM" id="Phobius"/>
    </source>
</evidence>
<dbReference type="AlphaFoldDB" id="A0A401UPJ1"/>
<dbReference type="InterPro" id="IPR037185">
    <property type="entry name" value="EmrE-like"/>
</dbReference>
<gene>
    <name evidence="4" type="ORF">Ctaglu_30860</name>
</gene>
<feature type="transmembrane region" description="Helical" evidence="2">
    <location>
        <begin position="263"/>
        <end position="281"/>
    </location>
</feature>
<organism evidence="4 5">
    <name type="scientific">Clostridium tagluense</name>
    <dbReference type="NCBI Taxonomy" id="360422"/>
    <lineage>
        <taxon>Bacteria</taxon>
        <taxon>Bacillati</taxon>
        <taxon>Bacillota</taxon>
        <taxon>Clostridia</taxon>
        <taxon>Eubacteriales</taxon>
        <taxon>Clostridiaceae</taxon>
        <taxon>Clostridium</taxon>
    </lineage>
</organism>
<evidence type="ECO:0000313" key="5">
    <source>
        <dbReference type="Proteomes" id="UP000287872"/>
    </source>
</evidence>
<feature type="transmembrane region" description="Helical" evidence="2">
    <location>
        <begin position="116"/>
        <end position="136"/>
    </location>
</feature>
<comment type="caution">
    <text evidence="4">The sequence shown here is derived from an EMBL/GenBank/DDBJ whole genome shotgun (WGS) entry which is preliminary data.</text>
</comment>
<name>A0A401UPJ1_9CLOT</name>
<evidence type="ECO:0000259" key="3">
    <source>
        <dbReference type="Pfam" id="PF00892"/>
    </source>
</evidence>
<dbReference type="PANTHER" id="PTHR22911">
    <property type="entry name" value="ACYL-MALONYL CONDENSING ENZYME-RELATED"/>
    <property type="match status" value="1"/>
</dbReference>
<feature type="transmembrane region" description="Helical" evidence="2">
    <location>
        <begin position="85"/>
        <end position="109"/>
    </location>
</feature>
<feature type="domain" description="EamA" evidence="3">
    <location>
        <begin position="2"/>
        <end position="132"/>
    </location>
</feature>
<proteinExistence type="inferred from homology"/>
<feature type="domain" description="EamA" evidence="3">
    <location>
        <begin position="145"/>
        <end position="279"/>
    </location>
</feature>
<feature type="transmembrane region" description="Helical" evidence="2">
    <location>
        <begin position="174"/>
        <end position="192"/>
    </location>
</feature>
<feature type="transmembrane region" description="Helical" evidence="2">
    <location>
        <begin position="59"/>
        <end position="79"/>
    </location>
</feature>
<protein>
    <submittedName>
        <fullName evidence="4">Membrane protein</fullName>
    </submittedName>
</protein>
<dbReference type="GO" id="GO:0016020">
    <property type="term" value="C:membrane"/>
    <property type="evidence" value="ECO:0007669"/>
    <property type="project" value="InterPro"/>
</dbReference>